<evidence type="ECO:0000256" key="1">
    <source>
        <dbReference type="ARBA" id="ARBA00004533"/>
    </source>
</evidence>
<dbReference type="PANTHER" id="PTHR30606:SF10">
    <property type="entry name" value="PHOSPHATIDYLINOSITOL MANNOSIDE ACYLTRANSFERASE"/>
    <property type="match status" value="1"/>
</dbReference>
<dbReference type="EMBL" id="BAAAUD010000038">
    <property type="protein sequence ID" value="GAA2948419.1"/>
    <property type="molecule type" value="Genomic_DNA"/>
</dbReference>
<accession>A0ABN3XC74</accession>
<protein>
    <submittedName>
        <fullName evidence="7">Phosphatidylinositol mannoside acyltransferase</fullName>
    </submittedName>
</protein>
<dbReference type="PANTHER" id="PTHR30606">
    <property type="entry name" value="LIPID A BIOSYNTHESIS LAUROYL ACYLTRANSFERASE"/>
    <property type="match status" value="1"/>
</dbReference>
<evidence type="ECO:0000313" key="8">
    <source>
        <dbReference type="Proteomes" id="UP001500403"/>
    </source>
</evidence>
<dbReference type="GO" id="GO:0016746">
    <property type="term" value="F:acyltransferase activity"/>
    <property type="evidence" value="ECO:0007669"/>
    <property type="project" value="UniProtKB-KW"/>
</dbReference>
<reference evidence="7 8" key="1">
    <citation type="journal article" date="2019" name="Int. J. Syst. Evol. Microbiol.">
        <title>The Global Catalogue of Microorganisms (GCM) 10K type strain sequencing project: providing services to taxonomists for standard genome sequencing and annotation.</title>
        <authorList>
            <consortium name="The Broad Institute Genomics Platform"/>
            <consortium name="The Broad Institute Genome Sequencing Center for Infectious Disease"/>
            <person name="Wu L."/>
            <person name="Ma J."/>
        </authorList>
    </citation>
    <scope>NUCLEOTIDE SEQUENCE [LARGE SCALE GENOMIC DNA]</scope>
    <source>
        <strain evidence="7 8">JCM 9088</strain>
    </source>
</reference>
<keyword evidence="4" id="KW-0808">Transferase</keyword>
<keyword evidence="3" id="KW-0997">Cell inner membrane</keyword>
<comment type="subcellular location">
    <subcellularLocation>
        <location evidence="1">Cell inner membrane</location>
    </subcellularLocation>
</comment>
<name>A0ABN3XC74_9ACTN</name>
<keyword evidence="2" id="KW-1003">Cell membrane</keyword>
<keyword evidence="8" id="KW-1185">Reference proteome</keyword>
<gene>
    <name evidence="7" type="ORF">GCM10010446_37010</name>
</gene>
<keyword evidence="6 7" id="KW-0012">Acyltransferase</keyword>
<evidence type="ECO:0000313" key="7">
    <source>
        <dbReference type="EMBL" id="GAA2948419.1"/>
    </source>
</evidence>
<dbReference type="Proteomes" id="UP001500403">
    <property type="component" value="Unassembled WGS sequence"/>
</dbReference>
<evidence type="ECO:0000256" key="6">
    <source>
        <dbReference type="ARBA" id="ARBA00023315"/>
    </source>
</evidence>
<proteinExistence type="predicted"/>
<evidence type="ECO:0000256" key="5">
    <source>
        <dbReference type="ARBA" id="ARBA00023136"/>
    </source>
</evidence>
<dbReference type="Pfam" id="PF03279">
    <property type="entry name" value="Lip_A_acyltrans"/>
    <property type="match status" value="1"/>
</dbReference>
<comment type="caution">
    <text evidence="7">The sequence shown here is derived from an EMBL/GenBank/DDBJ whole genome shotgun (WGS) entry which is preliminary data.</text>
</comment>
<organism evidence="7 8">
    <name type="scientific">Streptomyces enissocaesilis</name>
    <dbReference type="NCBI Taxonomy" id="332589"/>
    <lineage>
        <taxon>Bacteria</taxon>
        <taxon>Bacillati</taxon>
        <taxon>Actinomycetota</taxon>
        <taxon>Actinomycetes</taxon>
        <taxon>Kitasatosporales</taxon>
        <taxon>Streptomycetaceae</taxon>
        <taxon>Streptomyces</taxon>
        <taxon>Streptomyces rochei group</taxon>
    </lineage>
</organism>
<evidence type="ECO:0000256" key="4">
    <source>
        <dbReference type="ARBA" id="ARBA00022679"/>
    </source>
</evidence>
<sequence length="303" mass="33010">MSGVGERLTDTLYGLGWAGVKKLPEPVSVALGRTIADTVWKRRGPSVLRLESNLARVVPDAGPERLAELSRAGMRSYMRYWMESFRLPAWSAERVKAGVEIKDIHILTDTLASGRGVVLALPHLANWDLAGAWATTGLGIPFTTVAERLKPESLYDRFVAYREGLGMEVLPHTGGSAFGTLARRLRAGGLVCLVADRDLSASGTEVKFFGETARMPGGPAMLAQQTGALLLPATLWYDDSPVMRGRIHAPVDVPRTGTRAEKTSVMTQAVADAFATGIAEHPEDWHMLQRLWLDDLEPRRGPS</sequence>
<keyword evidence="5" id="KW-0472">Membrane</keyword>
<evidence type="ECO:0000256" key="3">
    <source>
        <dbReference type="ARBA" id="ARBA00022519"/>
    </source>
</evidence>
<dbReference type="CDD" id="cd07984">
    <property type="entry name" value="LPLAT_LABLAT-like"/>
    <property type="match status" value="1"/>
</dbReference>
<evidence type="ECO:0000256" key="2">
    <source>
        <dbReference type="ARBA" id="ARBA00022475"/>
    </source>
</evidence>
<dbReference type="NCBIfam" id="NF005919">
    <property type="entry name" value="PRK07920.1"/>
    <property type="match status" value="1"/>
</dbReference>
<dbReference type="RefSeq" id="WP_344496481.1">
    <property type="nucleotide sequence ID" value="NZ_BAAAUD010000038.1"/>
</dbReference>
<dbReference type="InterPro" id="IPR004960">
    <property type="entry name" value="LipA_acyltrans"/>
</dbReference>